<accession>A0A1F5RFD2</accession>
<dbReference type="Gene3D" id="2.60.40.4070">
    <property type="match status" value="1"/>
</dbReference>
<evidence type="ECO:0000313" key="5">
    <source>
        <dbReference type="Proteomes" id="UP000177230"/>
    </source>
</evidence>
<evidence type="ECO:0000256" key="1">
    <source>
        <dbReference type="SAM" id="MobiDB-lite"/>
    </source>
</evidence>
<reference evidence="4 5" key="1">
    <citation type="journal article" date="2016" name="Nat. Commun.">
        <title>Thousands of microbial genomes shed light on interconnected biogeochemical processes in an aquifer system.</title>
        <authorList>
            <person name="Anantharaman K."/>
            <person name="Brown C.T."/>
            <person name="Hug L.A."/>
            <person name="Sharon I."/>
            <person name="Castelle C.J."/>
            <person name="Probst A.J."/>
            <person name="Thomas B.C."/>
            <person name="Singh A."/>
            <person name="Wilkins M.J."/>
            <person name="Karaoz U."/>
            <person name="Brodie E.L."/>
            <person name="Williams K.H."/>
            <person name="Hubbard S.S."/>
            <person name="Banfield J.F."/>
        </authorList>
    </citation>
    <scope>NUCLEOTIDE SEQUENCE [LARGE SCALE GENOMIC DNA]</scope>
</reference>
<feature type="chain" id="PRO_5012881824" description="Secretion system C-terminal sorting domain-containing protein" evidence="2">
    <location>
        <begin position="16"/>
        <end position="1068"/>
    </location>
</feature>
<organism evidence="4 5">
    <name type="scientific">Candidatus Edwardsbacteria bacterium GWF2_54_11</name>
    <dbReference type="NCBI Taxonomy" id="1817851"/>
    <lineage>
        <taxon>Bacteria</taxon>
        <taxon>Candidatus Edwardsiibacteriota</taxon>
    </lineage>
</organism>
<feature type="signal peptide" evidence="2">
    <location>
        <begin position="1"/>
        <end position="15"/>
    </location>
</feature>
<name>A0A1F5RFD2_9BACT</name>
<dbReference type="InterPro" id="IPR026444">
    <property type="entry name" value="Secre_tail"/>
</dbReference>
<dbReference type="NCBIfam" id="TIGR04183">
    <property type="entry name" value="Por_Secre_tail"/>
    <property type="match status" value="1"/>
</dbReference>
<gene>
    <name evidence="4" type="ORF">A2024_04760</name>
</gene>
<proteinExistence type="predicted"/>
<keyword evidence="2" id="KW-0732">Signal</keyword>
<dbReference type="AlphaFoldDB" id="A0A1F5RFD2"/>
<dbReference type="Proteomes" id="UP000177230">
    <property type="component" value="Unassembled WGS sequence"/>
</dbReference>
<feature type="region of interest" description="Disordered" evidence="1">
    <location>
        <begin position="17"/>
        <end position="88"/>
    </location>
</feature>
<dbReference type="EMBL" id="MFFM01000026">
    <property type="protein sequence ID" value="OGF13092.1"/>
    <property type="molecule type" value="Genomic_DNA"/>
</dbReference>
<evidence type="ECO:0000256" key="2">
    <source>
        <dbReference type="SAM" id="SignalP"/>
    </source>
</evidence>
<dbReference type="Pfam" id="PF18962">
    <property type="entry name" value="Por_Secre_tail"/>
    <property type="match status" value="1"/>
</dbReference>
<evidence type="ECO:0000259" key="3">
    <source>
        <dbReference type="Pfam" id="PF18962"/>
    </source>
</evidence>
<evidence type="ECO:0000313" key="4">
    <source>
        <dbReference type="EMBL" id="OGF13092.1"/>
    </source>
</evidence>
<sequence length="1068" mass="116660">MLVLSLVLMAGLAWAKPEPGADGRPDYAKASSDKPLPPHLRHKGPQAQKQQPVKMRQQPGRSRMPGRTDLSKTSKANSAKFGKAQPRPGIKGLVKDDFLVNDDITGIGYSAGYQYDPKAALLPTGEMMVVWYDYRNDYDYQIFGRLFDASGNPAGEDFLINELNGCSAYEPSIAACGNGFVVTWYDYRNGNGYDIYAQRYSSTGSALGVNFLVNDDASGYDQDYPCVAANDSGFIITWEDYRNDNDYDIYAQRYDASGAALGSNFLVNDDVSGYDQYYPSVALSDSGFVITWDDYRTGSVLEIYAQRFNADGDTLGGNFLVNDGGSNDTWCPSVAANDSGFMIAWYDYRNGDADIYAQLYNPNGDSVGGNFLVNDDGTGNDQYTWGASNVAASDSGFVIAWYDYRSGSYYDTYAQRYDPAGSALGGNFIVNDTTSIYCYDPSVTANDSGFAVVWYDTRYNPSGYYDIFCQRYDAAGSALGTNFMANNDTGTADQWDASVAMDASGNSVAVWYDLRNDDGTWNTEDIYGQSYDAAGNPVGSNFIINDTTGTFNRYGYDPRVAFLPGGGFVVAWGGYDFGGNGQIYAQLFDSAGAPVGGNFEVRDVSSSYGYSPDVAASDSGFVITWWDHRNGNDDIYAQLYKANGDTIGGNFLVDDGGNSQYNPRIASNANGFVVTWYDYRNGNADIYAQLYKANGDTVGGNFLVDDGGGSQYDPSVAMADSGFVITWHDDRNGDWDIYAQLFNANGDTLGGNFLVNDNASGNNQYYPSVALSPDGHNMVIGWEDYRNDPNENLAQIMAQKYVDGVAAGGNVVVNGSTISNRYFWGGKRIASTNQRILFSWDDNRRMKGYDIYAKLTDWDLQHIEAEPPVISYVDSLGDDAIAPYGPYTIKAVVSDNQLLSHVKLLYQINGGTADTLDMSFVSADTFEAVIPAQVLGAYDTVSVDYWVIARDSSWNTAASSVYGFKALELTGVAGQPATIIPGSFALNNAYPNPSRGQTTFKYQLPRESRVSLAVYNVVGQAVKKFDQGAQPVGYHQINWSDNTLPNGVYFYRLTAGNFSATKKLLIVR</sequence>
<protein>
    <recommendedName>
        <fullName evidence="3">Secretion system C-terminal sorting domain-containing protein</fullName>
    </recommendedName>
</protein>
<comment type="caution">
    <text evidence="4">The sequence shown here is derived from an EMBL/GenBank/DDBJ whole genome shotgun (WGS) entry which is preliminary data.</text>
</comment>
<feature type="domain" description="Secretion system C-terminal sorting" evidence="3">
    <location>
        <begin position="990"/>
        <end position="1066"/>
    </location>
</feature>